<dbReference type="SUPFAM" id="SSF49785">
    <property type="entry name" value="Galactose-binding domain-like"/>
    <property type="match status" value="1"/>
</dbReference>
<name>A0A2R5ELU0_9BACL</name>
<dbReference type="PROSITE" id="PS51272">
    <property type="entry name" value="SLH"/>
    <property type="match status" value="3"/>
</dbReference>
<dbReference type="PANTHER" id="PTHR43308:SF5">
    <property type="entry name" value="S-LAYER PROTEIN _ PEPTIDOGLYCAN ENDO-BETA-N-ACETYLGLUCOSAMINIDASE"/>
    <property type="match status" value="1"/>
</dbReference>
<sequence length="1824" mass="198027">MFTKKILKLSLALLMVFSVLPLYAAAEPVAPVEITPVAVSDTLAINDSNRTAGSALNSKTTSTGDKAWRSVNGFSFAQDEINSLDSYITSDGVDHPYAYVPYNPTVETNIEADIVLQNSSWVAIGYSNDNNYLWTTGQLWAYVSPSGTYQILKNGSNAIVTGHAAVSSGTDYTNVKLQYNKATDMASLWINGTEVVASLQVGGIGEINYAGFMIAYPTASEQRIKNVVIRGEEQQSLAIADDLAANAPNRSLGSSLNGQITPVAAEKWTASPQLVFAETEGKQYVTSNAGGYPTAFVPYHPAADATSIEADIVLGSEDWSAIGYASDTGELWTSGVGALWAHINKNGTYRVYKNGMEMIAGGDAAVSAEGNPTHVKLAYNLAADTISLWVNGVKYVDNVEIGDLDGEILYAGFMICTASNGEQNFSNFAVRGEARTPELALEVFDDLAMNDTNRTKGKKLNYLETLVDGRWWEASPEFVFAGDPSDSYITSKDGGNNHYPLAQVAYTPIDPVTSISYDIQIGDMPSGWVALGYASDLNYLWFTGQVWALLGASGNYVIYTEGADKVLASGTAEIDVDSYTNVKLEYNANTQTVSLWIDDVRYVNSLNVGDEPLNIQTAGFMMTSPTAYGQKVKNFTVKGESEDVPPFYPEDIVKPDPSDFPIGVFEDANLIRGKKGLFKDIVNDLQSRGLNAIMLSNGNAERDAEMMEVSDKYGLDVYFGAHVDFYPWLHDTAVSGDLDAAREIVTPVVDLLKDHPSVKGINISDEPELYTLEKHVNAADIIHELAPDIKVSTPIIGFDRAGPMAAALDQDVYIVDVYPAAQINPLGDFTMNAYGYGGWDFISYTREIIKERSEDTPLWMILQTHAYNAGRFSLREPLPAEVREQQWLAIGEGATGIFWFVYGTQLDSGWTGLSDNEVLFAEVEDLTGRLNPLRETFLGTKKDKDRFTATATGSAKPYVSTLVEKNGDKHYVVAVNTDVLSDQLLTIDSKQFKGQLKDLETDELFTIGVSEIEVRPGDGRIFEVIPSQSYNEPTVEITTLNSGLTLNVGAQLGLGSEAAAPEGISKVTYYANGDEVGSSTAVPYIANWTVNRSGSYSITAVATTTKGLETTSAPIEIMVNGQDNMIRNASFEAWNSNSPTSWNMGSEITATLDQNVYRTGGTSLKLSGVVDEVVLRQDVTLQPNREYELSAWIKTDDVRGSGALLRTVVTGPAAYNNITQPIYGTKDWTRVNVKFTTPSVVTSSNVSLYLDARMVPGIVWIDDVSFVATGAAQVSDGLALHWSFDESRGTQVYDWSGNGHTGDIIRYVNGEMTEFVPWAIAFDSGAKFGSSGLFFDGVVNYIQTQNDFSLNNDTFTWSLWMNPQEFRNQIIMTSEQLVVEIADGHLQASVQADGGEWYTLAGPEVNTLGWRHVAVVYDQADAMELYIDGEQVATSIAVGPLTEASGELIVGASLEDASLNLHGYIDDLRIFERKLTGDELKRLALKMANPIEPELETPPTEWPTNPNTVPTKEGTVTIQAGQAGQVHLKQLIQMYIPAGALDTTATITITEVTDTDDLIADSSHTLASRIYEVLKTVNGNFKKPVSVRMVYDPNVVGNNKPVIFYYDEVAKTWLEVGGTVVEGNIVEATVNHFTKFAVFAVADSTIPAIFTDLQGHWAEQSIAQASKSGFVSGYPDGTFRPDGKVTRAEFVKLLAGALQLETTGNRALTFTDQDQIGAWAKEAIAAAVQLDWIQGYEDNTFRPNQTISRAEMAVIVARALGLAPSIASGATSFADDQDIPVWAKTGIHALINSGLLTGKNGNLLAPNASTTRAEAVVLILRALK</sequence>
<dbReference type="InterPro" id="IPR001119">
    <property type="entry name" value="SLH_dom"/>
</dbReference>
<feature type="domain" description="SLH" evidence="5">
    <location>
        <begin position="1771"/>
        <end position="1824"/>
    </location>
</feature>
<dbReference type="InterPro" id="IPR008979">
    <property type="entry name" value="Galactose-bd-like_sf"/>
</dbReference>
<dbReference type="EMBL" id="BDQX01000099">
    <property type="protein sequence ID" value="GBG07630.1"/>
    <property type="molecule type" value="Genomic_DNA"/>
</dbReference>
<reference evidence="6 7" key="1">
    <citation type="submission" date="2017-08" db="EMBL/GenBank/DDBJ databases">
        <title>Substantial Increase in Enzyme Production by Combined Drug-Resistance Mutations in Paenibacillus agaridevorans.</title>
        <authorList>
            <person name="Tanaka Y."/>
            <person name="Funane K."/>
            <person name="Hosaka T."/>
            <person name="Shiwa Y."/>
            <person name="Fujita N."/>
            <person name="Miyazaki T."/>
            <person name="Yoshikawa H."/>
            <person name="Murakami K."/>
            <person name="Kasahara K."/>
            <person name="Inaoka T."/>
            <person name="Hiraga Y."/>
            <person name="Ochi K."/>
        </authorList>
    </citation>
    <scope>NUCLEOTIDE SEQUENCE [LARGE SCALE GENOMIC DNA]</scope>
    <source>
        <strain evidence="6 7">T-3040</strain>
    </source>
</reference>
<dbReference type="InterPro" id="IPR006558">
    <property type="entry name" value="LamG-like"/>
</dbReference>
<feature type="chain" id="PRO_5038522270" description="SLH domain-containing protein" evidence="4">
    <location>
        <begin position="25"/>
        <end position="1824"/>
    </location>
</feature>
<feature type="domain" description="SLH" evidence="5">
    <location>
        <begin position="1707"/>
        <end position="1770"/>
    </location>
</feature>
<keyword evidence="2" id="KW-0378">Hydrolase</keyword>
<dbReference type="InterPro" id="IPR003305">
    <property type="entry name" value="CenC_carb-bd"/>
</dbReference>
<evidence type="ECO:0000259" key="5">
    <source>
        <dbReference type="PROSITE" id="PS51272"/>
    </source>
</evidence>
<accession>A0A2R5ELU0</accession>
<evidence type="ECO:0000313" key="6">
    <source>
        <dbReference type="EMBL" id="GBG07630.1"/>
    </source>
</evidence>
<feature type="domain" description="SLH" evidence="5">
    <location>
        <begin position="1645"/>
        <end position="1706"/>
    </location>
</feature>
<feature type="signal peptide" evidence="4">
    <location>
        <begin position="1"/>
        <end position="24"/>
    </location>
</feature>
<dbReference type="SUPFAM" id="SSF51445">
    <property type="entry name" value="(Trans)glycosidases"/>
    <property type="match status" value="1"/>
</dbReference>
<dbReference type="Pfam" id="PF02018">
    <property type="entry name" value="CBM_4_9"/>
    <property type="match status" value="1"/>
</dbReference>
<keyword evidence="7" id="KW-1185">Reference proteome</keyword>
<comment type="caution">
    <text evidence="6">The sequence shown here is derived from an EMBL/GenBank/DDBJ whole genome shotgun (WGS) entry which is preliminary data.</text>
</comment>
<dbReference type="InterPro" id="IPR013320">
    <property type="entry name" value="ConA-like_dom_sf"/>
</dbReference>
<evidence type="ECO:0000256" key="3">
    <source>
        <dbReference type="ARBA" id="ARBA00023157"/>
    </source>
</evidence>
<dbReference type="SMART" id="SM00560">
    <property type="entry name" value="LamGL"/>
    <property type="match status" value="1"/>
</dbReference>
<evidence type="ECO:0000256" key="1">
    <source>
        <dbReference type="ARBA" id="ARBA00022729"/>
    </source>
</evidence>
<dbReference type="Gene3D" id="2.60.120.260">
    <property type="entry name" value="Galactose-binding domain-like"/>
    <property type="match status" value="1"/>
</dbReference>
<dbReference type="PANTHER" id="PTHR43308">
    <property type="entry name" value="OUTER MEMBRANE PROTEIN ALPHA-RELATED"/>
    <property type="match status" value="1"/>
</dbReference>
<dbReference type="Gene3D" id="2.60.40.10">
    <property type="entry name" value="Immunoglobulins"/>
    <property type="match status" value="1"/>
</dbReference>
<protein>
    <recommendedName>
        <fullName evidence="5">SLH domain-containing protein</fullName>
    </recommendedName>
</protein>
<dbReference type="Gene3D" id="2.60.220.30">
    <property type="match status" value="1"/>
</dbReference>
<organism evidence="6 7">
    <name type="scientific">Paenibacillus agaridevorans</name>
    <dbReference type="NCBI Taxonomy" id="171404"/>
    <lineage>
        <taxon>Bacteria</taxon>
        <taxon>Bacillati</taxon>
        <taxon>Bacillota</taxon>
        <taxon>Bacilli</taxon>
        <taxon>Bacillales</taxon>
        <taxon>Paenibacillaceae</taxon>
        <taxon>Paenibacillus</taxon>
    </lineage>
</organism>
<dbReference type="RefSeq" id="WP_108992666.1">
    <property type="nucleotide sequence ID" value="NZ_BDQX01000099.1"/>
</dbReference>
<gene>
    <name evidence="6" type="ORF">PAT3040_02186</name>
</gene>
<dbReference type="GO" id="GO:0016798">
    <property type="term" value="F:hydrolase activity, acting on glycosyl bonds"/>
    <property type="evidence" value="ECO:0007669"/>
    <property type="project" value="InterPro"/>
</dbReference>
<dbReference type="InterPro" id="IPR051465">
    <property type="entry name" value="Cell_Envelope_Struct_Comp"/>
</dbReference>
<dbReference type="Gene3D" id="2.60.120.200">
    <property type="match status" value="1"/>
</dbReference>
<evidence type="ECO:0000313" key="7">
    <source>
        <dbReference type="Proteomes" id="UP000245202"/>
    </source>
</evidence>
<proteinExistence type="predicted"/>
<dbReference type="InterPro" id="IPR013783">
    <property type="entry name" value="Ig-like_fold"/>
</dbReference>
<keyword evidence="3" id="KW-1015">Disulfide bond</keyword>
<dbReference type="Pfam" id="PF17957">
    <property type="entry name" value="Big_7"/>
    <property type="match status" value="1"/>
</dbReference>
<dbReference type="Gene3D" id="3.20.20.80">
    <property type="entry name" value="Glycosidases"/>
    <property type="match status" value="1"/>
</dbReference>
<evidence type="ECO:0000256" key="4">
    <source>
        <dbReference type="SAM" id="SignalP"/>
    </source>
</evidence>
<dbReference type="SUPFAM" id="SSF49899">
    <property type="entry name" value="Concanavalin A-like lectins/glucanases"/>
    <property type="match status" value="1"/>
</dbReference>
<evidence type="ECO:0000256" key="2">
    <source>
        <dbReference type="ARBA" id="ARBA00022801"/>
    </source>
</evidence>
<dbReference type="Proteomes" id="UP000245202">
    <property type="component" value="Unassembled WGS sequence"/>
</dbReference>
<dbReference type="Pfam" id="PF00395">
    <property type="entry name" value="SLH"/>
    <property type="match status" value="3"/>
</dbReference>
<keyword evidence="1 4" id="KW-0732">Signal</keyword>
<dbReference type="Pfam" id="PF13385">
    <property type="entry name" value="Laminin_G_3"/>
    <property type="match status" value="1"/>
</dbReference>
<dbReference type="InterPro" id="IPR017853">
    <property type="entry name" value="GH"/>
</dbReference>